<evidence type="ECO:0000256" key="10">
    <source>
        <dbReference type="ARBA" id="ARBA00023114"/>
    </source>
</evidence>
<dbReference type="PROSITE" id="PS51257">
    <property type="entry name" value="PROKAR_LIPOPROTEIN"/>
    <property type="match status" value="1"/>
</dbReference>
<evidence type="ECO:0000259" key="15">
    <source>
        <dbReference type="Pfam" id="PF02563"/>
    </source>
</evidence>
<name>A0ABU0YPR3_9PROT</name>
<evidence type="ECO:0000256" key="9">
    <source>
        <dbReference type="ARBA" id="ARBA00023065"/>
    </source>
</evidence>
<sequence>MRQAIVLVLAALLIGLVGCTPKMKTNTISQFNAEYDRVKGQGYQIQPGDTLDITFFYTPEYNATSVPVRPDGRIQLSLVGDFPIAGMTPDQAAAELKKIYTKELKNPDLAVIVKTFGASAVVVQGEVRNPAQIPLIGNARLLQIISQAGGFLPTADIRNVTIVRHSTGGKPLVTVVNLQDALQGVNPANDIGMLPGDVVFVRPLKMNNENRGGGMPVLTAPSAEPE</sequence>
<keyword evidence="6" id="KW-0812">Transmembrane</keyword>
<keyword evidence="10" id="KW-0626">Porin</keyword>
<evidence type="ECO:0000256" key="3">
    <source>
        <dbReference type="ARBA" id="ARBA00022448"/>
    </source>
</evidence>
<keyword evidence="7" id="KW-0732">Signal</keyword>
<evidence type="ECO:0000313" key="17">
    <source>
        <dbReference type="EMBL" id="MDQ7248768.1"/>
    </source>
</evidence>
<protein>
    <submittedName>
        <fullName evidence="17">Polysaccharide biosynthesis/export family protein</fullName>
    </submittedName>
</protein>
<comment type="similarity">
    <text evidence="2">Belongs to the BexD/CtrA/VexA family.</text>
</comment>
<evidence type="ECO:0000256" key="7">
    <source>
        <dbReference type="ARBA" id="ARBA00022729"/>
    </source>
</evidence>
<organism evidence="17 18">
    <name type="scientific">Dongia sedimenti</name>
    <dbReference type="NCBI Taxonomy" id="3064282"/>
    <lineage>
        <taxon>Bacteria</taxon>
        <taxon>Pseudomonadati</taxon>
        <taxon>Pseudomonadota</taxon>
        <taxon>Alphaproteobacteria</taxon>
        <taxon>Rhodospirillales</taxon>
        <taxon>Dongiaceae</taxon>
        <taxon>Dongia</taxon>
    </lineage>
</organism>
<feature type="domain" description="SLBB" evidence="16">
    <location>
        <begin position="121"/>
        <end position="201"/>
    </location>
</feature>
<gene>
    <name evidence="17" type="ORF">Q8A70_13875</name>
</gene>
<keyword evidence="9" id="KW-0406">Ion transport</keyword>
<dbReference type="PANTHER" id="PTHR33619">
    <property type="entry name" value="POLYSACCHARIDE EXPORT PROTEIN GFCE-RELATED"/>
    <property type="match status" value="1"/>
</dbReference>
<dbReference type="EMBL" id="JAUYVI010000004">
    <property type="protein sequence ID" value="MDQ7248768.1"/>
    <property type="molecule type" value="Genomic_DNA"/>
</dbReference>
<dbReference type="RefSeq" id="WP_379956251.1">
    <property type="nucleotide sequence ID" value="NZ_JAUYVI010000004.1"/>
</dbReference>
<dbReference type="Gene3D" id="3.10.560.10">
    <property type="entry name" value="Outer membrane lipoprotein wza domain like"/>
    <property type="match status" value="1"/>
</dbReference>
<evidence type="ECO:0000256" key="14">
    <source>
        <dbReference type="ARBA" id="ARBA00023288"/>
    </source>
</evidence>
<keyword evidence="14" id="KW-0449">Lipoprotein</keyword>
<evidence type="ECO:0000256" key="11">
    <source>
        <dbReference type="ARBA" id="ARBA00023136"/>
    </source>
</evidence>
<keyword evidence="8" id="KW-0625">Polysaccharide transport</keyword>
<keyword evidence="3" id="KW-0813">Transport</keyword>
<keyword evidence="4" id="KW-1134">Transmembrane beta strand</keyword>
<keyword evidence="5" id="KW-0762">Sugar transport</keyword>
<dbReference type="Proteomes" id="UP001230156">
    <property type="component" value="Unassembled WGS sequence"/>
</dbReference>
<comment type="subcellular location">
    <subcellularLocation>
        <location evidence="1">Cell outer membrane</location>
        <topology evidence="1">Multi-pass membrane protein</topology>
    </subcellularLocation>
</comment>
<comment type="caution">
    <text evidence="17">The sequence shown here is derived from an EMBL/GenBank/DDBJ whole genome shotgun (WGS) entry which is preliminary data.</text>
</comment>
<evidence type="ECO:0000259" key="16">
    <source>
        <dbReference type="Pfam" id="PF22461"/>
    </source>
</evidence>
<dbReference type="InterPro" id="IPR003715">
    <property type="entry name" value="Poly_export_N"/>
</dbReference>
<keyword evidence="11" id="KW-0472">Membrane</keyword>
<dbReference type="Pfam" id="PF22461">
    <property type="entry name" value="SLBB_2"/>
    <property type="match status" value="1"/>
</dbReference>
<evidence type="ECO:0000256" key="4">
    <source>
        <dbReference type="ARBA" id="ARBA00022452"/>
    </source>
</evidence>
<evidence type="ECO:0000256" key="8">
    <source>
        <dbReference type="ARBA" id="ARBA00023047"/>
    </source>
</evidence>
<proteinExistence type="inferred from homology"/>
<keyword evidence="12" id="KW-0564">Palmitate</keyword>
<dbReference type="InterPro" id="IPR049712">
    <property type="entry name" value="Poly_export"/>
</dbReference>
<evidence type="ECO:0000256" key="5">
    <source>
        <dbReference type="ARBA" id="ARBA00022597"/>
    </source>
</evidence>
<evidence type="ECO:0000256" key="6">
    <source>
        <dbReference type="ARBA" id="ARBA00022692"/>
    </source>
</evidence>
<dbReference type="InterPro" id="IPR054765">
    <property type="entry name" value="SLBB_dom"/>
</dbReference>
<accession>A0ABU0YPR3</accession>
<dbReference type="PANTHER" id="PTHR33619:SF3">
    <property type="entry name" value="POLYSACCHARIDE EXPORT PROTEIN GFCE-RELATED"/>
    <property type="match status" value="1"/>
</dbReference>
<evidence type="ECO:0000256" key="13">
    <source>
        <dbReference type="ARBA" id="ARBA00023237"/>
    </source>
</evidence>
<evidence type="ECO:0000256" key="12">
    <source>
        <dbReference type="ARBA" id="ARBA00023139"/>
    </source>
</evidence>
<evidence type="ECO:0000256" key="2">
    <source>
        <dbReference type="ARBA" id="ARBA00009450"/>
    </source>
</evidence>
<evidence type="ECO:0000256" key="1">
    <source>
        <dbReference type="ARBA" id="ARBA00004571"/>
    </source>
</evidence>
<feature type="domain" description="Polysaccharide export protein N-terminal" evidence="15">
    <location>
        <begin position="40"/>
        <end position="114"/>
    </location>
</feature>
<keyword evidence="13" id="KW-0998">Cell outer membrane</keyword>
<dbReference type="Pfam" id="PF02563">
    <property type="entry name" value="Poly_export"/>
    <property type="match status" value="1"/>
</dbReference>
<evidence type="ECO:0000313" key="18">
    <source>
        <dbReference type="Proteomes" id="UP001230156"/>
    </source>
</evidence>
<keyword evidence="18" id="KW-1185">Reference proteome</keyword>
<reference evidence="18" key="1">
    <citation type="submission" date="2023-08" db="EMBL/GenBank/DDBJ databases">
        <title>Rhodospirillaceae gen. nov., a novel taxon isolated from the Yangtze River Yuezi River estuary sludge.</title>
        <authorList>
            <person name="Ruan L."/>
        </authorList>
    </citation>
    <scope>NUCLEOTIDE SEQUENCE [LARGE SCALE GENOMIC DNA]</scope>
    <source>
        <strain evidence="18">R-7</strain>
    </source>
</reference>